<dbReference type="GO" id="GO:0032259">
    <property type="term" value="P:methylation"/>
    <property type="evidence" value="ECO:0007669"/>
    <property type="project" value="UniProtKB-KW"/>
</dbReference>
<dbReference type="Proteomes" id="UP001595755">
    <property type="component" value="Unassembled WGS sequence"/>
</dbReference>
<dbReference type="EMBL" id="JBHSED010000070">
    <property type="protein sequence ID" value="MFC4306946.1"/>
    <property type="molecule type" value="Genomic_DNA"/>
</dbReference>
<dbReference type="Gene3D" id="3.40.50.150">
    <property type="entry name" value="Vaccinia Virus protein VP39"/>
    <property type="match status" value="1"/>
</dbReference>
<dbReference type="InterPro" id="IPR029063">
    <property type="entry name" value="SAM-dependent_MTases_sf"/>
</dbReference>
<protein>
    <submittedName>
        <fullName evidence="1">Class I SAM-dependent methyltransferase</fullName>
    </submittedName>
</protein>
<dbReference type="RefSeq" id="WP_204604128.1">
    <property type="nucleotide sequence ID" value="NZ_JBHSED010000070.1"/>
</dbReference>
<keyword evidence="2" id="KW-1185">Reference proteome</keyword>
<accession>A0ABV8SH73</accession>
<sequence length="263" mass="29990">MNLEQFQRRLADYQATFSALADQYDGAISRSSELESVIDEYSAFVTNEEHRQVWTELERQPSRENVELIAELRKSSALCVATMEKYRALKLLNGESERCDYFHNIEACIEQEFGSFQVTGDSKVLLVGSGSFPMTPLFIARQTGAAVVGIDIDEEAVALGRKVVERLGSGLRITLVNEVVERLEGIEDTTHIIFSSTVSEKYQLLDRLHERTCDRVVVAMRYGDRLKSLFNYPLQAVDERKWRLADQVLRPDHVFDIALYQKA</sequence>
<comment type="caution">
    <text evidence="1">The sequence shown here is derived from an EMBL/GenBank/DDBJ whole genome shotgun (WGS) entry which is preliminary data.</text>
</comment>
<keyword evidence="1" id="KW-0808">Transferase</keyword>
<dbReference type="GO" id="GO:0008168">
    <property type="term" value="F:methyltransferase activity"/>
    <property type="evidence" value="ECO:0007669"/>
    <property type="project" value="UniProtKB-KW"/>
</dbReference>
<organism evidence="1 2">
    <name type="scientific">Cohnella boryungensis</name>
    <dbReference type="NCBI Taxonomy" id="768479"/>
    <lineage>
        <taxon>Bacteria</taxon>
        <taxon>Bacillati</taxon>
        <taxon>Bacillota</taxon>
        <taxon>Bacilli</taxon>
        <taxon>Bacillales</taxon>
        <taxon>Paenibacillaceae</taxon>
        <taxon>Cohnella</taxon>
    </lineage>
</organism>
<evidence type="ECO:0000313" key="1">
    <source>
        <dbReference type="EMBL" id="MFC4306946.1"/>
    </source>
</evidence>
<name>A0ABV8SH73_9BACL</name>
<dbReference type="SUPFAM" id="SSF53335">
    <property type="entry name" value="S-adenosyl-L-methionine-dependent methyltransferases"/>
    <property type="match status" value="1"/>
</dbReference>
<keyword evidence="1" id="KW-0489">Methyltransferase</keyword>
<proteinExistence type="predicted"/>
<reference evidence="2" key="1">
    <citation type="journal article" date="2019" name="Int. J. Syst. Evol. Microbiol.">
        <title>The Global Catalogue of Microorganisms (GCM) 10K type strain sequencing project: providing services to taxonomists for standard genome sequencing and annotation.</title>
        <authorList>
            <consortium name="The Broad Institute Genomics Platform"/>
            <consortium name="The Broad Institute Genome Sequencing Center for Infectious Disease"/>
            <person name="Wu L."/>
            <person name="Ma J."/>
        </authorList>
    </citation>
    <scope>NUCLEOTIDE SEQUENCE [LARGE SCALE GENOMIC DNA]</scope>
    <source>
        <strain evidence="2">CGMCC 4.1641</strain>
    </source>
</reference>
<gene>
    <name evidence="1" type="ORF">ACFO1S_26340</name>
</gene>
<evidence type="ECO:0000313" key="2">
    <source>
        <dbReference type="Proteomes" id="UP001595755"/>
    </source>
</evidence>